<dbReference type="Pfam" id="PF01926">
    <property type="entry name" value="MMR_HSR1"/>
    <property type="match status" value="1"/>
</dbReference>
<dbReference type="SUPFAM" id="SSF52540">
    <property type="entry name" value="P-loop containing nucleoside triphosphate hydrolases"/>
    <property type="match status" value="1"/>
</dbReference>
<dbReference type="Pfam" id="PF21516">
    <property type="entry name" value="YqeH-like_C"/>
    <property type="match status" value="1"/>
</dbReference>
<dbReference type="CTD" id="84273"/>
<dbReference type="Proteomes" id="UP001318040">
    <property type="component" value="Chromosome 9"/>
</dbReference>
<dbReference type="GO" id="GO:0005525">
    <property type="term" value="F:GTP binding"/>
    <property type="evidence" value="ECO:0007669"/>
    <property type="project" value="InterPro"/>
</dbReference>
<protein>
    <submittedName>
        <fullName evidence="6">Nitric oxide-associated protein 1</fullName>
    </submittedName>
</protein>
<accession>A0AAJ7WQS2</accession>
<evidence type="ECO:0000259" key="3">
    <source>
        <dbReference type="Pfam" id="PF01926"/>
    </source>
</evidence>
<feature type="region of interest" description="Disordered" evidence="2">
    <location>
        <begin position="160"/>
        <end position="206"/>
    </location>
</feature>
<feature type="region of interest" description="Disordered" evidence="2">
    <location>
        <begin position="523"/>
        <end position="551"/>
    </location>
</feature>
<sequence>MLRGSCRLARLGRQASRPLGAAGRPTLRPGLCEPRGWSNGLGCPGRGYCSAGARQTATPGATAQEDEATVASATGRPTAAAARRRARSLRSGQTLTPVIDEFSQESFEKPHSLDPEALIAELTAEYVRRDREQARDAASRKNPTEGELLRRALRKQLKLAEAASEGRDTRQQQQRHQQVPDPVVTDVDFPLPALPSKKRPRKLGEHKVVGTTDASEAASDTQCAGCGARLHCGDPEKPGFLPSEKFKEMGRGARALRDAACQRCHLLVHHSMALRVRVDEDEYRRIVARVRHRGVLVLCMVDVLDLPNTIITDLVDLVGDNKSIFVLGNKIDLVPPDSRGYLKRLRERLVEMCAQAGMCPGRNIKGVHLISAKTGYGVEGLISKIQSSWKHKGDIYLIGTTNVGKSTLFNTLMESDLCKAKTPDVIKRATISPWPGTTLNLLKFPIINPLPERMFRRLQRLKADREKSLDDLQENEQASLEQLKRQGYLVGRVGRTFLTPCQREHRQQGQTLEWNPDDLALSMDDVSSEHHGGGDGGGGSGTRRRAASVTTNFSNEQHEEFTYLELRDAHWFYDTPGLIKRDCVLNLLTEEELKVVVPMRAIIPRTFLLKPGTTLFLGGLGRIDFLQGEKSAWFTVVASNLLPVHLTALERADEVYNKHLGGELLQVPRGNEERMRRFPPLVPMDVELTGITVTEAVADIKLSSAGWVAVTPMPGASVSLRAYTPAGTSCALRSPPLLPAIVGVRGPRLRRSSRYKLRRPEPLVENVKQRRDGRGSPTVVLAD</sequence>
<dbReference type="CDD" id="cd01855">
    <property type="entry name" value="YqeH"/>
    <property type="match status" value="1"/>
</dbReference>
<keyword evidence="1" id="KW-0175">Coiled coil</keyword>
<name>A0AAJ7WQS2_PETMA</name>
<dbReference type="RefSeq" id="XP_032806719.1">
    <property type="nucleotide sequence ID" value="XM_032950828.1"/>
</dbReference>
<evidence type="ECO:0000256" key="1">
    <source>
        <dbReference type="SAM" id="Coils"/>
    </source>
</evidence>
<dbReference type="AlphaFoldDB" id="A0AAJ7WQS2"/>
<evidence type="ECO:0000313" key="5">
    <source>
        <dbReference type="Proteomes" id="UP001318040"/>
    </source>
</evidence>
<evidence type="ECO:0000256" key="2">
    <source>
        <dbReference type="SAM" id="MobiDB-lite"/>
    </source>
</evidence>
<feature type="domain" description="G" evidence="3">
    <location>
        <begin position="395"/>
        <end position="444"/>
    </location>
</feature>
<feature type="coiled-coil region" evidence="1">
    <location>
        <begin position="455"/>
        <end position="486"/>
    </location>
</feature>
<reference evidence="6" key="1">
    <citation type="submission" date="2025-08" db="UniProtKB">
        <authorList>
            <consortium name="RefSeq"/>
        </authorList>
    </citation>
    <scope>IDENTIFICATION</scope>
    <source>
        <tissue evidence="6">Sperm</tissue>
    </source>
</reference>
<keyword evidence="5" id="KW-1185">Reference proteome</keyword>
<feature type="compositionally biased region" description="Low complexity" evidence="2">
    <location>
        <begin position="171"/>
        <end position="191"/>
    </location>
</feature>
<feature type="domain" description="NOA1/YqeH-like C-terminal" evidence="4">
    <location>
        <begin position="634"/>
        <end position="734"/>
    </location>
</feature>
<evidence type="ECO:0000259" key="4">
    <source>
        <dbReference type="Pfam" id="PF21516"/>
    </source>
</evidence>
<dbReference type="Gene3D" id="3.40.50.300">
    <property type="entry name" value="P-loop containing nucleotide triphosphate hydrolases"/>
    <property type="match status" value="1"/>
</dbReference>
<dbReference type="InterPro" id="IPR006073">
    <property type="entry name" value="GTP-bd"/>
</dbReference>
<evidence type="ECO:0000313" key="6">
    <source>
        <dbReference type="RefSeq" id="XP_032806719.1"/>
    </source>
</evidence>
<dbReference type="KEGG" id="pmrn:116940688"/>
<proteinExistence type="predicted"/>
<dbReference type="GeneID" id="116940688"/>
<gene>
    <name evidence="6" type="primary">NOA1</name>
</gene>
<dbReference type="InterPro" id="IPR052807">
    <property type="entry name" value="Mito_transl_resp_regulator"/>
</dbReference>
<dbReference type="InterPro" id="IPR048422">
    <property type="entry name" value="NOA1/YqeH-like_C"/>
</dbReference>
<dbReference type="PANTHER" id="PTHR46406">
    <property type="entry name" value="NITRIC OXIDE-ASSOCIATED PROTEIN 1"/>
    <property type="match status" value="1"/>
</dbReference>
<dbReference type="InterPro" id="IPR027417">
    <property type="entry name" value="P-loop_NTPase"/>
</dbReference>
<organism evidence="5 6">
    <name type="scientific">Petromyzon marinus</name>
    <name type="common">Sea lamprey</name>
    <dbReference type="NCBI Taxonomy" id="7757"/>
    <lineage>
        <taxon>Eukaryota</taxon>
        <taxon>Metazoa</taxon>
        <taxon>Chordata</taxon>
        <taxon>Craniata</taxon>
        <taxon>Vertebrata</taxon>
        <taxon>Cyclostomata</taxon>
        <taxon>Hyperoartia</taxon>
        <taxon>Petromyzontiformes</taxon>
        <taxon>Petromyzontidae</taxon>
        <taxon>Petromyzon</taxon>
    </lineage>
</organism>
<dbReference type="PANTHER" id="PTHR46406:SF1">
    <property type="entry name" value="NITRIC OXIDE-ASSOCIATED PROTEIN 1"/>
    <property type="match status" value="1"/>
</dbReference>